<organism evidence="3 4">
    <name type="scientific">Araneus ventricosus</name>
    <name type="common">Orbweaver spider</name>
    <name type="synonym">Epeira ventricosa</name>
    <dbReference type="NCBI Taxonomy" id="182803"/>
    <lineage>
        <taxon>Eukaryota</taxon>
        <taxon>Metazoa</taxon>
        <taxon>Ecdysozoa</taxon>
        <taxon>Arthropoda</taxon>
        <taxon>Chelicerata</taxon>
        <taxon>Arachnida</taxon>
        <taxon>Araneae</taxon>
        <taxon>Araneomorphae</taxon>
        <taxon>Entelegynae</taxon>
        <taxon>Araneoidea</taxon>
        <taxon>Araneidae</taxon>
        <taxon>Araneus</taxon>
    </lineage>
</organism>
<feature type="transmembrane region" description="Helical" evidence="2">
    <location>
        <begin position="338"/>
        <end position="357"/>
    </location>
</feature>
<keyword evidence="4" id="KW-1185">Reference proteome</keyword>
<sequence length="623" mass="70780">MSEFRRPQIATSVWKRSDTGDDYFDSSHFRGSLAKASDFLDGFQPASGFPKQIPQKVIQNKIHDKAGAPLTVNRAQNRRKDYFRTFNDYKSIPGDKYRKLDYLTTLKEKGKNDFEPFSTGRKQMTRYHDEENGKKNQKLIIPQTSNAGLKDLKLNKNYFYAWGDSYDKMANDEKISKSIRNAPSHSTEELNGFDKIPKEQKSINNPNYAVNGKNFNKYGRKSPENHFKKNYDSGSASKSPNLWRRSKSITGLRSSRFDQKDTRKHVSHLLSGKSENQRSGPPKTYPRSLIRTKYWEENIHAKSLYDIETSTNGHVPKFEPQPKISPSNGMNRPFSNSYFLFIVLCINLLLYLIYYLCQRRKKIGPVFYKKIDQSEDLLEGPPISPSLHFQPIQSHTESVVVNIEYIETLPFLDVLAYNGYLNPFEDMEPTSLKMHAGTSTRSSLASELMMNFDSPDPEFSLKSDVPHETHGTDLNVSQVPSSPGIGLSKWSLTVVSDSLETSKTKNHHGTLENSTLISTTNFRISRNVEKDGLSSTNSSTISILETWNSKCGYDSYVERALSPREISVPILTAREARFMSCPCLSNAIKENLNGSDTSKSSASDLVFETAINFHNEGVRRPHI</sequence>
<keyword evidence="2" id="KW-0812">Transmembrane</keyword>
<protein>
    <submittedName>
        <fullName evidence="3">Uncharacterized protein</fullName>
    </submittedName>
</protein>
<keyword evidence="2" id="KW-1133">Transmembrane helix</keyword>
<feature type="region of interest" description="Disordered" evidence="1">
    <location>
        <begin position="179"/>
        <end position="287"/>
    </location>
</feature>
<gene>
    <name evidence="3" type="ORF">AVEN_140953_1</name>
</gene>
<evidence type="ECO:0000256" key="2">
    <source>
        <dbReference type="SAM" id="Phobius"/>
    </source>
</evidence>
<evidence type="ECO:0000256" key="1">
    <source>
        <dbReference type="SAM" id="MobiDB-lite"/>
    </source>
</evidence>
<dbReference type="AlphaFoldDB" id="A0A4Y2GAK5"/>
<evidence type="ECO:0000313" key="4">
    <source>
        <dbReference type="Proteomes" id="UP000499080"/>
    </source>
</evidence>
<dbReference type="Proteomes" id="UP000499080">
    <property type="component" value="Unassembled WGS sequence"/>
</dbReference>
<feature type="compositionally biased region" description="Basic and acidic residues" evidence="1">
    <location>
        <begin position="221"/>
        <end position="231"/>
    </location>
</feature>
<keyword evidence="2" id="KW-0472">Membrane</keyword>
<dbReference type="EMBL" id="BGPR01001312">
    <property type="protein sequence ID" value="GBM50852.1"/>
    <property type="molecule type" value="Genomic_DNA"/>
</dbReference>
<evidence type="ECO:0000313" key="3">
    <source>
        <dbReference type="EMBL" id="GBM50852.1"/>
    </source>
</evidence>
<proteinExistence type="predicted"/>
<accession>A0A4Y2GAK5</accession>
<name>A0A4Y2GAK5_ARAVE</name>
<reference evidence="3 4" key="1">
    <citation type="journal article" date="2019" name="Sci. Rep.">
        <title>Orb-weaving spider Araneus ventricosus genome elucidates the spidroin gene catalogue.</title>
        <authorList>
            <person name="Kono N."/>
            <person name="Nakamura H."/>
            <person name="Ohtoshi R."/>
            <person name="Moran D.A.P."/>
            <person name="Shinohara A."/>
            <person name="Yoshida Y."/>
            <person name="Fujiwara M."/>
            <person name="Mori M."/>
            <person name="Tomita M."/>
            <person name="Arakawa K."/>
        </authorList>
    </citation>
    <scope>NUCLEOTIDE SEQUENCE [LARGE SCALE GENOMIC DNA]</scope>
</reference>
<comment type="caution">
    <text evidence="3">The sequence shown here is derived from an EMBL/GenBank/DDBJ whole genome shotgun (WGS) entry which is preliminary data.</text>
</comment>